<organism evidence="11 12">
    <name type="scientific">Protopolystoma xenopodis</name>
    <dbReference type="NCBI Taxonomy" id="117903"/>
    <lineage>
        <taxon>Eukaryota</taxon>
        <taxon>Metazoa</taxon>
        <taxon>Spiralia</taxon>
        <taxon>Lophotrochozoa</taxon>
        <taxon>Platyhelminthes</taxon>
        <taxon>Monogenea</taxon>
        <taxon>Polyopisthocotylea</taxon>
        <taxon>Polystomatidea</taxon>
        <taxon>Polystomatidae</taxon>
        <taxon>Protopolystoma</taxon>
    </lineage>
</organism>
<evidence type="ECO:0000256" key="2">
    <source>
        <dbReference type="ARBA" id="ARBA00010869"/>
    </source>
</evidence>
<dbReference type="GO" id="GO:0006565">
    <property type="term" value="P:L-serine catabolic process"/>
    <property type="evidence" value="ECO:0007669"/>
    <property type="project" value="TreeGrafter"/>
</dbReference>
<dbReference type="SUPFAM" id="SSF53686">
    <property type="entry name" value="Tryptophan synthase beta subunit-like PLP-dependent enzymes"/>
    <property type="match status" value="1"/>
</dbReference>
<dbReference type="EC" id="4.3.1.17" evidence="3"/>
<evidence type="ECO:0000259" key="10">
    <source>
        <dbReference type="Pfam" id="PF00291"/>
    </source>
</evidence>
<keyword evidence="5" id="KW-0456">Lyase</keyword>
<evidence type="ECO:0000256" key="6">
    <source>
        <dbReference type="ARBA" id="ARBA00041766"/>
    </source>
</evidence>
<evidence type="ECO:0000313" key="12">
    <source>
        <dbReference type="Proteomes" id="UP000784294"/>
    </source>
</evidence>
<dbReference type="InterPro" id="IPR050147">
    <property type="entry name" value="Ser/Thr_Dehydratase"/>
</dbReference>
<reference evidence="11" key="1">
    <citation type="submission" date="2018-11" db="EMBL/GenBank/DDBJ databases">
        <authorList>
            <consortium name="Pathogen Informatics"/>
        </authorList>
    </citation>
    <scope>NUCLEOTIDE SEQUENCE</scope>
</reference>
<gene>
    <name evidence="11" type="ORF">PXEA_LOCUS5176</name>
</gene>
<evidence type="ECO:0000256" key="1">
    <source>
        <dbReference type="ARBA" id="ARBA00001933"/>
    </source>
</evidence>
<evidence type="ECO:0000313" key="11">
    <source>
        <dbReference type="EMBL" id="VEL11736.1"/>
    </source>
</evidence>
<keyword evidence="4" id="KW-0663">Pyridoxal phosphate</keyword>
<feature type="non-terminal residue" evidence="11">
    <location>
        <position position="1"/>
    </location>
</feature>
<protein>
    <recommendedName>
        <fullName evidence="3">L-serine ammonia-lyase</fullName>
        <ecNumber evidence="3">4.3.1.17</ecNumber>
    </recommendedName>
    <alternativeName>
        <fullName evidence="6">L-serine deaminase</fullName>
    </alternativeName>
    <alternativeName>
        <fullName evidence="7">L-threonine dehydratase</fullName>
    </alternativeName>
</protein>
<dbReference type="GO" id="GO:0009097">
    <property type="term" value="P:isoleucine biosynthetic process"/>
    <property type="evidence" value="ECO:0007669"/>
    <property type="project" value="TreeGrafter"/>
</dbReference>
<feature type="compositionally biased region" description="Low complexity" evidence="9">
    <location>
        <begin position="408"/>
        <end position="422"/>
    </location>
</feature>
<evidence type="ECO:0000256" key="5">
    <source>
        <dbReference type="ARBA" id="ARBA00023239"/>
    </source>
</evidence>
<evidence type="ECO:0000256" key="8">
    <source>
        <dbReference type="ARBA" id="ARBA00049406"/>
    </source>
</evidence>
<feature type="domain" description="Tryptophan synthase beta chain-like PALP" evidence="10">
    <location>
        <begin position="5"/>
        <end position="274"/>
    </location>
</feature>
<dbReference type="InterPro" id="IPR001926">
    <property type="entry name" value="TrpB-like_PALP"/>
</dbReference>
<comment type="cofactor">
    <cofactor evidence="1">
        <name>pyridoxal 5'-phosphate</name>
        <dbReference type="ChEBI" id="CHEBI:597326"/>
    </cofactor>
</comment>
<name>A0A448WH91_9PLAT</name>
<dbReference type="EMBL" id="CAAALY010012679">
    <property type="protein sequence ID" value="VEL11736.1"/>
    <property type="molecule type" value="Genomic_DNA"/>
</dbReference>
<dbReference type="InterPro" id="IPR036052">
    <property type="entry name" value="TrpB-like_PALP_sf"/>
</dbReference>
<accession>A0A448WH91</accession>
<dbReference type="GO" id="GO:0004794">
    <property type="term" value="F:threonine deaminase activity"/>
    <property type="evidence" value="ECO:0007669"/>
    <property type="project" value="TreeGrafter"/>
</dbReference>
<evidence type="ECO:0000256" key="3">
    <source>
        <dbReference type="ARBA" id="ARBA00012093"/>
    </source>
</evidence>
<dbReference type="GO" id="GO:0006567">
    <property type="term" value="P:L-threonine catabolic process"/>
    <property type="evidence" value="ECO:0007669"/>
    <property type="project" value="TreeGrafter"/>
</dbReference>
<comment type="caution">
    <text evidence="11">The sequence shown here is derived from an EMBL/GenBank/DDBJ whole genome shotgun (WGS) entry which is preliminary data.</text>
</comment>
<dbReference type="Pfam" id="PF00291">
    <property type="entry name" value="PALP"/>
    <property type="match status" value="1"/>
</dbReference>
<dbReference type="OrthoDB" id="7773036at2759"/>
<dbReference type="AlphaFoldDB" id="A0A448WH91"/>
<comment type="catalytic activity">
    <reaction evidence="8">
        <text>L-serine = pyruvate + NH4(+)</text>
        <dbReference type="Rhea" id="RHEA:19169"/>
        <dbReference type="ChEBI" id="CHEBI:15361"/>
        <dbReference type="ChEBI" id="CHEBI:28938"/>
        <dbReference type="ChEBI" id="CHEBI:33384"/>
        <dbReference type="EC" id="4.3.1.17"/>
    </reaction>
</comment>
<dbReference type="Proteomes" id="UP000784294">
    <property type="component" value="Unassembled WGS sequence"/>
</dbReference>
<dbReference type="Gene3D" id="3.40.50.1100">
    <property type="match status" value="2"/>
</dbReference>
<keyword evidence="12" id="KW-1185">Reference proteome</keyword>
<evidence type="ECO:0000256" key="7">
    <source>
        <dbReference type="ARBA" id="ARBA00042605"/>
    </source>
</evidence>
<dbReference type="PANTHER" id="PTHR48078:SF2">
    <property type="entry name" value="CATABOLIC L-SERINE_THREONINE DEHYDRATASE"/>
    <property type="match status" value="1"/>
</dbReference>
<dbReference type="GO" id="GO:0003941">
    <property type="term" value="F:L-serine ammonia-lyase activity"/>
    <property type="evidence" value="ECO:0007669"/>
    <property type="project" value="UniProtKB-EC"/>
</dbReference>
<sequence length="530" mass="55508">LALSGPYSHVVCPSNGNAGVSAAVAAHAYGLGCTVIVPETEAGTDEASTRRRLALEAPQAKLLIAPGSGAKWTESFVKAEQLVSERNSSLSSHNGETIGLTKLVHPFDSSDLWEGYESIIEELAADLGQPDAIVVSVGGGGLLAGIIQGLWNQGWQTTHVITAETDGADCLAQSLRLGHVVPNMRCSSIATSLAASYPAPRALSLAQCHQALTAYTCSDASAIDAIKRFADDHGMLVEPACGAALSAVYSGVIGRLQAEDRLPRVVTVVVLVCGGRTSLSLQQMQVWDKMTRHSSDAAVSGVDSVLPLHHPGTLFEAGARHNFAHLNSNAVQASHQHADLNETLKLSDLTLGDLSRTGFSSNHFSPTANLTSTALRLNGFHLGAPATQHYSHILTTGQLGQQRQRNGSIHSTASSIHSSSADSGKDTACTTGSTNGGIVSNGGNNLPLHPDTLVNLVGLLSTGSIENDSHVSHRQDDCIINAKEALSAQAELNHIRTDKLVNDILNNGVADDDQAFSTDSSVHLALEDKH</sequence>
<evidence type="ECO:0000256" key="9">
    <source>
        <dbReference type="SAM" id="MobiDB-lite"/>
    </source>
</evidence>
<comment type="similarity">
    <text evidence="2">Belongs to the serine/threonine dehydratase family.</text>
</comment>
<evidence type="ECO:0000256" key="4">
    <source>
        <dbReference type="ARBA" id="ARBA00022898"/>
    </source>
</evidence>
<feature type="region of interest" description="Disordered" evidence="9">
    <location>
        <begin position="401"/>
        <end position="429"/>
    </location>
</feature>
<dbReference type="PANTHER" id="PTHR48078">
    <property type="entry name" value="THREONINE DEHYDRATASE, MITOCHONDRIAL-RELATED"/>
    <property type="match status" value="1"/>
</dbReference>
<proteinExistence type="inferred from homology"/>